<evidence type="ECO:0000313" key="3">
    <source>
        <dbReference type="EMBL" id="MBB5058621.1"/>
    </source>
</evidence>
<evidence type="ECO:0000256" key="1">
    <source>
        <dbReference type="ARBA" id="ARBA00006484"/>
    </source>
</evidence>
<gene>
    <name evidence="3" type="ORF">HDF16_003335</name>
</gene>
<dbReference type="InterPro" id="IPR002347">
    <property type="entry name" value="SDR_fam"/>
</dbReference>
<dbReference type="PANTHER" id="PTHR42760">
    <property type="entry name" value="SHORT-CHAIN DEHYDROGENASES/REDUCTASES FAMILY MEMBER"/>
    <property type="match status" value="1"/>
</dbReference>
<dbReference type="FunFam" id="3.40.50.720:FF:000084">
    <property type="entry name" value="Short-chain dehydrogenase reductase"/>
    <property type="match status" value="1"/>
</dbReference>
<proteinExistence type="inferred from homology"/>
<protein>
    <submittedName>
        <fullName evidence="3">L-fucose dehydrogenase</fullName>
    </submittedName>
</protein>
<dbReference type="GO" id="GO:0016616">
    <property type="term" value="F:oxidoreductase activity, acting on the CH-OH group of donors, NAD or NADP as acceptor"/>
    <property type="evidence" value="ECO:0007669"/>
    <property type="project" value="TreeGrafter"/>
</dbReference>
<dbReference type="Proteomes" id="UP000540989">
    <property type="component" value="Unassembled WGS sequence"/>
</dbReference>
<dbReference type="Pfam" id="PF13561">
    <property type="entry name" value="adh_short_C2"/>
    <property type="match status" value="1"/>
</dbReference>
<dbReference type="CDD" id="cd05233">
    <property type="entry name" value="SDR_c"/>
    <property type="match status" value="1"/>
</dbReference>
<organism evidence="3 4">
    <name type="scientific">Granulicella aggregans</name>
    <dbReference type="NCBI Taxonomy" id="474949"/>
    <lineage>
        <taxon>Bacteria</taxon>
        <taxon>Pseudomonadati</taxon>
        <taxon>Acidobacteriota</taxon>
        <taxon>Terriglobia</taxon>
        <taxon>Terriglobales</taxon>
        <taxon>Acidobacteriaceae</taxon>
        <taxon>Granulicella</taxon>
    </lineage>
</organism>
<comment type="similarity">
    <text evidence="1">Belongs to the short-chain dehydrogenases/reductases (SDR) family.</text>
</comment>
<dbReference type="NCBIfam" id="NF006384">
    <property type="entry name" value="PRK08628.1"/>
    <property type="match status" value="1"/>
</dbReference>
<comment type="caution">
    <text evidence="3">The sequence shown here is derived from an EMBL/GenBank/DDBJ whole genome shotgun (WGS) entry which is preliminary data.</text>
</comment>
<evidence type="ECO:0000256" key="2">
    <source>
        <dbReference type="ARBA" id="ARBA00023002"/>
    </source>
</evidence>
<dbReference type="PANTHER" id="PTHR42760:SF133">
    <property type="entry name" value="3-OXOACYL-[ACYL-CARRIER-PROTEIN] REDUCTASE"/>
    <property type="match status" value="1"/>
</dbReference>
<accession>A0A7W8E4K7</accession>
<dbReference type="SUPFAM" id="SSF51735">
    <property type="entry name" value="NAD(P)-binding Rossmann-fold domains"/>
    <property type="match status" value="1"/>
</dbReference>
<dbReference type="InterPro" id="IPR036291">
    <property type="entry name" value="NAD(P)-bd_dom_sf"/>
</dbReference>
<evidence type="ECO:0000313" key="4">
    <source>
        <dbReference type="Proteomes" id="UP000540989"/>
    </source>
</evidence>
<name>A0A7W8E4K7_9BACT</name>
<dbReference type="PRINTS" id="PR00081">
    <property type="entry name" value="GDHRDH"/>
</dbReference>
<reference evidence="3 4" key="1">
    <citation type="submission" date="2020-08" db="EMBL/GenBank/DDBJ databases">
        <title>Genomic Encyclopedia of Type Strains, Phase IV (KMG-V): Genome sequencing to study the core and pangenomes of soil and plant-associated prokaryotes.</title>
        <authorList>
            <person name="Whitman W."/>
        </authorList>
    </citation>
    <scope>NUCLEOTIDE SEQUENCE [LARGE SCALE GENOMIC DNA]</scope>
    <source>
        <strain evidence="3 4">M8UP14</strain>
    </source>
</reference>
<sequence length="262" mass="27762">MDLGLAGKVVIVTGGGTGIGAAISHALAAEGAVPVVINNDSPAVQANLAVMRDKGQGFGFLEMWLDSPEKCRAAVEQTVAEFGRIDGLVNNIGVNDKVGLENGTPDEFLKSVERNLWHYYSMAHYCLPHLKASKGAIVNTASKVGYTGQGGTSGYAAAKGAQLALTREWAVDLFPYGIRVNAVVPSEVDTPAYQEWLAKFDDPAGKLEKIVRNIPLEKRMTTPAEIAATVVFLLSPVSGHTTGQHVFVDGGYVHLDRAATAE</sequence>
<dbReference type="Gene3D" id="3.40.50.720">
    <property type="entry name" value="NAD(P)-binding Rossmann-like Domain"/>
    <property type="match status" value="1"/>
</dbReference>
<dbReference type="EMBL" id="JACHIP010000004">
    <property type="protein sequence ID" value="MBB5058621.1"/>
    <property type="molecule type" value="Genomic_DNA"/>
</dbReference>
<keyword evidence="4" id="KW-1185">Reference proteome</keyword>
<dbReference type="RefSeq" id="WP_184218495.1">
    <property type="nucleotide sequence ID" value="NZ_JACHIP010000004.1"/>
</dbReference>
<dbReference type="AlphaFoldDB" id="A0A7W8E4K7"/>
<keyword evidence="2" id="KW-0560">Oxidoreductase</keyword>
<dbReference type="PRINTS" id="PR00080">
    <property type="entry name" value="SDRFAMILY"/>
</dbReference>